<name>A0AC61QX55_9FIRM</name>
<proteinExistence type="predicted"/>
<protein>
    <submittedName>
        <fullName evidence="1">XRE family transcriptional regulator</fullName>
    </submittedName>
</protein>
<keyword evidence="2" id="KW-1185">Reference proteome</keyword>
<evidence type="ECO:0000313" key="2">
    <source>
        <dbReference type="Proteomes" id="UP000307720"/>
    </source>
</evidence>
<evidence type="ECO:0000313" key="1">
    <source>
        <dbReference type="EMBL" id="TGX97573.1"/>
    </source>
</evidence>
<reference evidence="1" key="1">
    <citation type="submission" date="2019-04" db="EMBL/GenBank/DDBJ databases">
        <title>Microbes associate with the intestines of laboratory mice.</title>
        <authorList>
            <person name="Navarre W."/>
            <person name="Wong E."/>
            <person name="Huang K."/>
            <person name="Tropini C."/>
            <person name="Ng K."/>
            <person name="Yu B."/>
        </authorList>
    </citation>
    <scope>NUCLEOTIDE SEQUENCE</scope>
    <source>
        <strain evidence="1">NM72_1-8</strain>
    </source>
</reference>
<sequence>MISYQPFYETLYRKNLTEYALIFKFGFPAATLHRMKHSKPINTTTLDTLCEILQCPVSDILEYVPPEDI</sequence>
<gene>
    <name evidence="1" type="ORF">E5357_12110</name>
</gene>
<organism evidence="1 2">
    <name type="scientific">Hominisplanchenecus murintestinalis</name>
    <dbReference type="NCBI Taxonomy" id="2941517"/>
    <lineage>
        <taxon>Bacteria</taxon>
        <taxon>Bacillati</taxon>
        <taxon>Bacillota</taxon>
        <taxon>Clostridia</taxon>
        <taxon>Lachnospirales</taxon>
        <taxon>Lachnospiraceae</taxon>
        <taxon>Hominisplanchenecus</taxon>
    </lineage>
</organism>
<accession>A0AC61QX55</accession>
<dbReference type="Proteomes" id="UP000307720">
    <property type="component" value="Unassembled WGS sequence"/>
</dbReference>
<dbReference type="EMBL" id="SRZB01000029">
    <property type="protein sequence ID" value="TGX97573.1"/>
    <property type="molecule type" value="Genomic_DNA"/>
</dbReference>
<comment type="caution">
    <text evidence="1">The sequence shown here is derived from an EMBL/GenBank/DDBJ whole genome shotgun (WGS) entry which is preliminary data.</text>
</comment>